<evidence type="ECO:0000313" key="10">
    <source>
        <dbReference type="EMBL" id="KAK0629029.1"/>
    </source>
</evidence>
<dbReference type="InterPro" id="IPR006101">
    <property type="entry name" value="Glyco_hydro_2"/>
</dbReference>
<dbReference type="Gene3D" id="3.20.20.80">
    <property type="entry name" value="Glycosidases"/>
    <property type="match status" value="1"/>
</dbReference>
<dbReference type="PANTHER" id="PTHR46323:SF2">
    <property type="entry name" value="BETA-GALACTOSIDASE"/>
    <property type="match status" value="1"/>
</dbReference>
<dbReference type="InterPro" id="IPR023230">
    <property type="entry name" value="Glyco_hydro_2_CS"/>
</dbReference>
<keyword evidence="5 7" id="KW-0326">Glycosidase</keyword>
<keyword evidence="4 7" id="KW-0378">Hydrolase</keyword>
<dbReference type="FunFam" id="3.20.20.80:FF:000018">
    <property type="entry name" value="Beta-galactosidase"/>
    <property type="match status" value="1"/>
</dbReference>
<dbReference type="PROSITE" id="PS00719">
    <property type="entry name" value="GLYCOSYL_HYDROL_F2_1"/>
    <property type="match status" value="1"/>
</dbReference>
<evidence type="ECO:0000256" key="2">
    <source>
        <dbReference type="ARBA" id="ARBA00007401"/>
    </source>
</evidence>
<evidence type="ECO:0000256" key="8">
    <source>
        <dbReference type="SAM" id="MobiDB-lite"/>
    </source>
</evidence>
<evidence type="ECO:0000256" key="5">
    <source>
        <dbReference type="ARBA" id="ARBA00023295"/>
    </source>
</evidence>
<dbReference type="SUPFAM" id="SSF74650">
    <property type="entry name" value="Galactose mutarotase-like"/>
    <property type="match status" value="1"/>
</dbReference>
<dbReference type="SUPFAM" id="SSF49785">
    <property type="entry name" value="Galactose-binding domain-like"/>
    <property type="match status" value="1"/>
</dbReference>
<dbReference type="Gene3D" id="2.60.40.10">
    <property type="entry name" value="Immunoglobulins"/>
    <property type="match status" value="2"/>
</dbReference>
<proteinExistence type="inferred from homology"/>
<gene>
    <name evidence="10" type="ORF">B0T17DRAFT_597498</name>
</gene>
<evidence type="ECO:0000256" key="6">
    <source>
        <dbReference type="ARBA" id="ARBA00032230"/>
    </source>
</evidence>
<dbReference type="Proteomes" id="UP001174934">
    <property type="component" value="Unassembled WGS sequence"/>
</dbReference>
<comment type="similarity">
    <text evidence="2 7">Belongs to the glycosyl hydrolase 2 family.</text>
</comment>
<dbReference type="PANTHER" id="PTHR46323">
    <property type="entry name" value="BETA-GALACTOSIDASE"/>
    <property type="match status" value="1"/>
</dbReference>
<comment type="catalytic activity">
    <reaction evidence="1">
        <text>Hydrolysis of terminal non-reducing beta-D-galactose residues in beta-D-galactosides.</text>
        <dbReference type="EC" id="3.2.1.23"/>
    </reaction>
</comment>
<dbReference type="GO" id="GO:0030246">
    <property type="term" value="F:carbohydrate binding"/>
    <property type="evidence" value="ECO:0007669"/>
    <property type="project" value="InterPro"/>
</dbReference>
<evidence type="ECO:0000256" key="1">
    <source>
        <dbReference type="ARBA" id="ARBA00001412"/>
    </source>
</evidence>
<comment type="caution">
    <text evidence="10">The sequence shown here is derived from an EMBL/GenBank/DDBJ whole genome shotgun (WGS) entry which is preliminary data.</text>
</comment>
<feature type="domain" description="Beta galactosidase small chain/" evidence="9">
    <location>
        <begin position="761"/>
        <end position="1083"/>
    </location>
</feature>
<dbReference type="InterPro" id="IPR006104">
    <property type="entry name" value="Glyco_hydro_2_N"/>
</dbReference>
<dbReference type="GO" id="GO:0004565">
    <property type="term" value="F:beta-galactosidase activity"/>
    <property type="evidence" value="ECO:0007669"/>
    <property type="project" value="UniProtKB-EC"/>
</dbReference>
<evidence type="ECO:0000256" key="7">
    <source>
        <dbReference type="RuleBase" id="RU361154"/>
    </source>
</evidence>
<name>A0AA40C908_9PEZI</name>
<dbReference type="InterPro" id="IPR014718">
    <property type="entry name" value="GH-type_carb-bd"/>
</dbReference>
<dbReference type="Gene3D" id="2.60.120.260">
    <property type="entry name" value="Galactose-binding domain-like"/>
    <property type="match status" value="1"/>
</dbReference>
<dbReference type="GO" id="GO:0009341">
    <property type="term" value="C:beta-galactosidase complex"/>
    <property type="evidence" value="ECO:0007669"/>
    <property type="project" value="InterPro"/>
</dbReference>
<dbReference type="InterPro" id="IPR006102">
    <property type="entry name" value="Ig-like_GH2"/>
</dbReference>
<dbReference type="InterPro" id="IPR050347">
    <property type="entry name" value="Bact_Beta-galactosidase"/>
</dbReference>
<dbReference type="Gene3D" id="2.70.98.10">
    <property type="match status" value="1"/>
</dbReference>
<dbReference type="InterPro" id="IPR036156">
    <property type="entry name" value="Beta-gal/glucu_dom_sf"/>
</dbReference>
<dbReference type="SUPFAM" id="SSF49303">
    <property type="entry name" value="beta-Galactosidase/glucuronidase domain"/>
    <property type="match status" value="2"/>
</dbReference>
<dbReference type="Pfam" id="PF02929">
    <property type="entry name" value="Bgal_small_N"/>
    <property type="match status" value="1"/>
</dbReference>
<dbReference type="SMART" id="SM01038">
    <property type="entry name" value="Bgal_small_N"/>
    <property type="match status" value="1"/>
</dbReference>
<sequence length="1083" mass="123481">MSAKLTVPSVRGELSEPSPNTVKKHVHPRSTPDWNNLKVIHRNTLPPRSHFFLYEDLDNNNPKDPWYNDTRQLLSGKWLFQFSKTPLEGATDFHSHDYEMLSNSPEWHKVDVPGMWQCQGFGKGPQYTNFDFPFPVNPPYVPIDDNECGRYVKEFQLDPKDKEKEYQLRLRFEGVDAAFTLWINDHEVGYSQGSRNPSEFNITPFVYYDTPNIISVEVYQRCDGSYIEDQDQWWLSGIFRDVWLHKFPKTHFEDIQILTNLDDDYKDATLHVEVKLNNASEVTLTLCDMDKNKIATKTKGGEGLLSFDLKIKDPQKWTAETPYLYDLWVTMPGCALRQNVGFRRTELIDGVWSVNGKPVKLRGVNRHEHHPDFGRAVPYDFLRQDLVLMKLNNVNAIRTSHYPNDPRLYDLADELGLWILDESDLECHGLFVVGGDGSKITSDNPDWEEAYVDRARQMVMRDFNHPSIILWSLGNESGYGRNHKAMYDFIKGVDTSRLVHYEADWNAESADIISRMYHSIDSMEQYAKDRDWEKPVVLCEYIHAMGNGPGAIKEYIELFYKYPRLMGGFVWEWANHGLRTKNKDGEEYFGYGGDFGDQPNDYNFVLDGLCFSTHKPTPGLDEYRKAIEPVQTVGLQEGDKVRIVNRYDFLTLDHLKCRWRIGADGKGHKWRNLDIPSDIQPHTEALLHINNIPTSLSPDSHLELEFYLPDRTKWSDPKHPVSTAQIPLLPPASLHRLHSLSPVPGHPPTVSLTNPNTLSITSPSGSSAWEFNLAIGALTSWKRPSSLDDILTTPLTIALHRAQTDNDRGCDFGRNWTDRRLHQAKSHLIQASWEQTPSGAAEVVVQSRIAPPVLGWALETTTTYRFAGEFVSIHVHAHPTGDLLPRAWGRLGLVAGIKGCDAGVRWHGRGPGESYRDSKESQQVGTYEAEAVGDLMTEYEFPQDNGNRTDVRWVEFVGRGGDASEEEEEEGDGEEGFIRIKGVEGGDGDGGVTVVGKKKRHRLLRARFGDGFEGASFQAHHYATEDFDECTHPYELHKRKREDTVVHLDWMHHGLGTGSCGPETLPKYTLRAELDYDVEIILD</sequence>
<dbReference type="AlphaFoldDB" id="A0AA40C908"/>
<dbReference type="InterPro" id="IPR004199">
    <property type="entry name" value="B-gal_small/dom_5"/>
</dbReference>
<dbReference type="EC" id="3.2.1.23" evidence="3"/>
<dbReference type="InterPro" id="IPR017853">
    <property type="entry name" value="GH"/>
</dbReference>
<dbReference type="Pfam" id="PF16353">
    <property type="entry name" value="LacZ_4"/>
    <property type="match status" value="1"/>
</dbReference>
<dbReference type="InterPro" id="IPR008979">
    <property type="entry name" value="Galactose-bd-like_sf"/>
</dbReference>
<evidence type="ECO:0000256" key="4">
    <source>
        <dbReference type="ARBA" id="ARBA00022801"/>
    </source>
</evidence>
<dbReference type="InterPro" id="IPR013783">
    <property type="entry name" value="Ig-like_fold"/>
</dbReference>
<dbReference type="EMBL" id="JAULSR010000002">
    <property type="protein sequence ID" value="KAK0629029.1"/>
    <property type="molecule type" value="Genomic_DNA"/>
</dbReference>
<feature type="region of interest" description="Disordered" evidence="8">
    <location>
        <begin position="1"/>
        <end position="29"/>
    </location>
</feature>
<dbReference type="PRINTS" id="PR00132">
    <property type="entry name" value="GLHYDRLASE2"/>
</dbReference>
<dbReference type="Pfam" id="PF02836">
    <property type="entry name" value="Glyco_hydro_2_C"/>
    <property type="match status" value="1"/>
</dbReference>
<dbReference type="InterPro" id="IPR006103">
    <property type="entry name" value="Glyco_hydro_2_cat"/>
</dbReference>
<dbReference type="Pfam" id="PF02837">
    <property type="entry name" value="Glyco_hydro_2_N"/>
    <property type="match status" value="1"/>
</dbReference>
<accession>A0AA40C908</accession>
<dbReference type="InterPro" id="IPR032312">
    <property type="entry name" value="LacZ_4"/>
</dbReference>
<reference evidence="10" key="1">
    <citation type="submission" date="2023-06" db="EMBL/GenBank/DDBJ databases">
        <title>Genome-scale phylogeny and comparative genomics of the fungal order Sordariales.</title>
        <authorList>
            <consortium name="Lawrence Berkeley National Laboratory"/>
            <person name="Hensen N."/>
            <person name="Bonometti L."/>
            <person name="Westerberg I."/>
            <person name="Brannstrom I.O."/>
            <person name="Guillou S."/>
            <person name="Cros-Aarteil S."/>
            <person name="Calhoun S."/>
            <person name="Haridas S."/>
            <person name="Kuo A."/>
            <person name="Mondo S."/>
            <person name="Pangilinan J."/>
            <person name="Riley R."/>
            <person name="LaButti K."/>
            <person name="Andreopoulos B."/>
            <person name="Lipzen A."/>
            <person name="Chen C."/>
            <person name="Yanf M."/>
            <person name="Daum C."/>
            <person name="Ng V."/>
            <person name="Clum A."/>
            <person name="Steindorff A."/>
            <person name="Ohm R."/>
            <person name="Martin F."/>
            <person name="Silar P."/>
            <person name="Natvig D."/>
            <person name="Lalanne C."/>
            <person name="Gautier V."/>
            <person name="Ament-velasquez S.L."/>
            <person name="Kruys A."/>
            <person name="Hutchinson M.I."/>
            <person name="Powell A.J."/>
            <person name="Barry K."/>
            <person name="Miller A.N."/>
            <person name="Grigoriev I.V."/>
            <person name="Debuchy R."/>
            <person name="Gladieux P."/>
            <person name="Thoren M.H."/>
            <person name="Johannesson H."/>
        </authorList>
    </citation>
    <scope>NUCLEOTIDE SEQUENCE</scope>
    <source>
        <strain evidence="10">SMH3391-2</strain>
    </source>
</reference>
<dbReference type="GO" id="GO:0005990">
    <property type="term" value="P:lactose catabolic process"/>
    <property type="evidence" value="ECO:0007669"/>
    <property type="project" value="TreeGrafter"/>
</dbReference>
<keyword evidence="11" id="KW-1185">Reference proteome</keyword>
<evidence type="ECO:0000313" key="11">
    <source>
        <dbReference type="Proteomes" id="UP001174934"/>
    </source>
</evidence>
<dbReference type="InterPro" id="IPR011013">
    <property type="entry name" value="Gal_mutarotase_sf_dom"/>
</dbReference>
<dbReference type="Pfam" id="PF00703">
    <property type="entry name" value="Glyco_hydro_2"/>
    <property type="match status" value="1"/>
</dbReference>
<organism evidence="10 11">
    <name type="scientific">Bombardia bombarda</name>
    <dbReference type="NCBI Taxonomy" id="252184"/>
    <lineage>
        <taxon>Eukaryota</taxon>
        <taxon>Fungi</taxon>
        <taxon>Dikarya</taxon>
        <taxon>Ascomycota</taxon>
        <taxon>Pezizomycotina</taxon>
        <taxon>Sordariomycetes</taxon>
        <taxon>Sordariomycetidae</taxon>
        <taxon>Sordariales</taxon>
        <taxon>Lasiosphaeriaceae</taxon>
        <taxon>Bombardia</taxon>
    </lineage>
</organism>
<protein>
    <recommendedName>
        <fullName evidence="3">beta-galactosidase</fullName>
        <ecNumber evidence="3">3.2.1.23</ecNumber>
    </recommendedName>
    <alternativeName>
        <fullName evidence="6">Lactase</fullName>
    </alternativeName>
</protein>
<dbReference type="SUPFAM" id="SSF51445">
    <property type="entry name" value="(Trans)glycosidases"/>
    <property type="match status" value="1"/>
</dbReference>
<evidence type="ECO:0000256" key="3">
    <source>
        <dbReference type="ARBA" id="ARBA00012756"/>
    </source>
</evidence>
<evidence type="ECO:0000259" key="9">
    <source>
        <dbReference type="SMART" id="SM01038"/>
    </source>
</evidence>